<dbReference type="Gene3D" id="3.40.50.10440">
    <property type="entry name" value="Dihydroxyacetone kinase, domain 1"/>
    <property type="match status" value="1"/>
</dbReference>
<dbReference type="GO" id="GO:0019563">
    <property type="term" value="P:glycerol catabolic process"/>
    <property type="evidence" value="ECO:0007669"/>
    <property type="project" value="TreeGrafter"/>
</dbReference>
<dbReference type="EMBL" id="OU963866">
    <property type="protein sequence ID" value="CAH0391033.1"/>
    <property type="molecule type" value="Genomic_DNA"/>
</dbReference>
<evidence type="ECO:0000313" key="20">
    <source>
        <dbReference type="Proteomes" id="UP001152759"/>
    </source>
</evidence>
<feature type="domain" description="DhaL" evidence="17">
    <location>
        <begin position="376"/>
        <end position="575"/>
    </location>
</feature>
<dbReference type="InterPro" id="IPR036117">
    <property type="entry name" value="DhaL_dom_sf"/>
</dbReference>
<name>A0A9P0AH51_BEMTA</name>
<dbReference type="EC" id="4.6.1.15" evidence="4"/>
<keyword evidence="20" id="KW-1185">Reference proteome</keyword>
<dbReference type="GO" id="GO:0005524">
    <property type="term" value="F:ATP binding"/>
    <property type="evidence" value="ECO:0007669"/>
    <property type="project" value="UniProtKB-KW"/>
</dbReference>
<protein>
    <recommendedName>
        <fullName evidence="5">Triokinase/FMN cyclase</fullName>
        <ecNumber evidence="3">2.7.1.28</ecNumber>
        <ecNumber evidence="2">2.7.1.29</ecNumber>
        <ecNumber evidence="4">4.6.1.15</ecNumber>
    </recommendedName>
    <alternativeName>
        <fullName evidence="11">Bifunctional ATP-dependent dihydroxyacetone kinase/FAD-AMP lyase (cyclizing)</fullName>
    </alternativeName>
</protein>
<dbReference type="FunFam" id="3.30.1180.20:FF:000001">
    <property type="entry name" value="Dihydroxyacetone kinase 1"/>
    <property type="match status" value="1"/>
</dbReference>
<evidence type="ECO:0000256" key="11">
    <source>
        <dbReference type="ARBA" id="ARBA00032426"/>
    </source>
</evidence>
<dbReference type="Pfam" id="PF02734">
    <property type="entry name" value="Dak2"/>
    <property type="match status" value="1"/>
</dbReference>
<feature type="domain" description="DhaK" evidence="18">
    <location>
        <begin position="9"/>
        <end position="335"/>
    </location>
</feature>
<accession>A0A9P0AH51</accession>
<comment type="similarity">
    <text evidence="1">Belongs to the dihydroxyacetone kinase (DAK) family.</text>
</comment>
<dbReference type="PANTHER" id="PTHR28629">
    <property type="entry name" value="TRIOKINASE/FMN CYCLASE"/>
    <property type="match status" value="1"/>
</dbReference>
<dbReference type="GO" id="GO:0004371">
    <property type="term" value="F:glycerone kinase activity"/>
    <property type="evidence" value="ECO:0007669"/>
    <property type="project" value="UniProtKB-EC"/>
</dbReference>
<evidence type="ECO:0000256" key="14">
    <source>
        <dbReference type="ARBA" id="ARBA00047974"/>
    </source>
</evidence>
<dbReference type="GO" id="GO:0034012">
    <property type="term" value="F:FAD-AMP lyase (cyclizing) activity"/>
    <property type="evidence" value="ECO:0007669"/>
    <property type="project" value="UniProtKB-EC"/>
</dbReference>
<evidence type="ECO:0000256" key="15">
    <source>
        <dbReference type="ARBA" id="ARBA00048526"/>
    </source>
</evidence>
<keyword evidence="7" id="KW-0547">Nucleotide-binding</keyword>
<dbReference type="Pfam" id="PF02733">
    <property type="entry name" value="Dak1"/>
    <property type="match status" value="1"/>
</dbReference>
<evidence type="ECO:0000256" key="8">
    <source>
        <dbReference type="ARBA" id="ARBA00022777"/>
    </source>
</evidence>
<dbReference type="SUPFAM" id="SSF82549">
    <property type="entry name" value="DAK1/DegV-like"/>
    <property type="match status" value="1"/>
</dbReference>
<dbReference type="SUPFAM" id="SSF101473">
    <property type="entry name" value="DhaL-like"/>
    <property type="match status" value="1"/>
</dbReference>
<dbReference type="InterPro" id="IPR004007">
    <property type="entry name" value="DhaL_dom"/>
</dbReference>
<sequence length="578" mass="61326">MACKKLVNDPENCVDEMLEGVIALYPALSLIRKERIIFHSKIRKGRVALVAGGGSGHEPFAAGYVGEGMLTAAVAGSIFASPPSSNIFHALKVVAELNGNAGILLVVPNYTGDRLNFGLAAEEAACLNIKVKTIHVGEDCALLSNGTEGFGCGRGLCGNLFVFKIAGEMAAQNNNLEYIYKVSEKVRQSMATFGVCLKPCSLPGQEILFQLADDEIELGLGIHGEAGVSKQKFTTASEIVQLILDKLCSCLSLTKGSKVCVLINNLGGTTQLEMGIVASNVKSQLGERGITVHRMYAGALMTSLEMCGVQVCLLKIHENPEWLVYLDVPTDAPAWPGSPSSEPSFSAASAVPSGCSKESLPSGSNVHLKFDEPTVSIFTSCLRNVAGSLINESSKLNDLDSVCGDGDCGSTLHRFATEIHQALEQQTLKLESPIMCLHQLAKIAVEKMGGTSGAVYGLFLRGIASSLRGASASDWASAWKSGIDCILKYSSARLGDRTLLDVLIPAWEVFEESLETSDSIKVVLQRVTDEANIACEKTSKMKARAGRASYVNAAYVSDVDAGAYGVTVILQAIKESIS</sequence>
<gene>
    <name evidence="19" type="ORF">BEMITA_LOCUS9694</name>
</gene>
<keyword evidence="6" id="KW-0808">Transferase</keyword>
<evidence type="ECO:0000256" key="13">
    <source>
        <dbReference type="ARBA" id="ARBA00046681"/>
    </source>
</evidence>
<dbReference type="AlphaFoldDB" id="A0A9P0AH51"/>
<dbReference type="FunFam" id="1.25.40.340:FF:000002">
    <property type="entry name" value="Dihydroxyacetone kinase, L subunit"/>
    <property type="match status" value="1"/>
</dbReference>
<evidence type="ECO:0000256" key="6">
    <source>
        <dbReference type="ARBA" id="ARBA00022679"/>
    </source>
</evidence>
<dbReference type="GO" id="GO:0050354">
    <property type="term" value="F:triokinase activity"/>
    <property type="evidence" value="ECO:0007669"/>
    <property type="project" value="UniProtKB-EC"/>
</dbReference>
<evidence type="ECO:0000313" key="19">
    <source>
        <dbReference type="EMBL" id="CAH0391033.1"/>
    </source>
</evidence>
<organism evidence="19 20">
    <name type="scientific">Bemisia tabaci</name>
    <name type="common">Sweetpotato whitefly</name>
    <name type="synonym">Aleurodes tabaci</name>
    <dbReference type="NCBI Taxonomy" id="7038"/>
    <lineage>
        <taxon>Eukaryota</taxon>
        <taxon>Metazoa</taxon>
        <taxon>Ecdysozoa</taxon>
        <taxon>Arthropoda</taxon>
        <taxon>Hexapoda</taxon>
        <taxon>Insecta</taxon>
        <taxon>Pterygota</taxon>
        <taxon>Neoptera</taxon>
        <taxon>Paraneoptera</taxon>
        <taxon>Hemiptera</taxon>
        <taxon>Sternorrhyncha</taxon>
        <taxon>Aleyrodoidea</taxon>
        <taxon>Aleyrodidae</taxon>
        <taxon>Aleyrodinae</taxon>
        <taxon>Bemisia</taxon>
    </lineage>
</organism>
<dbReference type="Gene3D" id="1.25.40.340">
    <property type="match status" value="1"/>
</dbReference>
<keyword evidence="8" id="KW-0418">Kinase</keyword>
<proteinExistence type="inferred from homology"/>
<evidence type="ECO:0000256" key="16">
    <source>
        <dbReference type="ARBA" id="ARBA00048898"/>
    </source>
</evidence>
<comment type="subunit">
    <text evidence="13">Homodimer. Interacts with IFIH1 (via the CARD domains), the interaction is inhibited by viral infection.</text>
</comment>
<evidence type="ECO:0000259" key="17">
    <source>
        <dbReference type="PROSITE" id="PS51480"/>
    </source>
</evidence>
<dbReference type="EC" id="2.7.1.29" evidence="2"/>
<evidence type="ECO:0000256" key="1">
    <source>
        <dbReference type="ARBA" id="ARBA00008757"/>
    </source>
</evidence>
<dbReference type="SMART" id="SM01120">
    <property type="entry name" value="Dak2"/>
    <property type="match status" value="1"/>
</dbReference>
<dbReference type="Gene3D" id="3.30.1180.20">
    <property type="entry name" value="Dihydroxyacetone kinase, domain 2"/>
    <property type="match status" value="1"/>
</dbReference>
<evidence type="ECO:0000256" key="4">
    <source>
        <dbReference type="ARBA" id="ARBA00012578"/>
    </source>
</evidence>
<dbReference type="PROSITE" id="PS51481">
    <property type="entry name" value="DHAK"/>
    <property type="match status" value="1"/>
</dbReference>
<dbReference type="PROSITE" id="PS51480">
    <property type="entry name" value="DHAL"/>
    <property type="match status" value="1"/>
</dbReference>
<evidence type="ECO:0000256" key="10">
    <source>
        <dbReference type="ARBA" id="ARBA00023285"/>
    </source>
</evidence>
<evidence type="ECO:0000256" key="12">
    <source>
        <dbReference type="ARBA" id="ARBA00045490"/>
    </source>
</evidence>
<comment type="catalytic activity">
    <reaction evidence="14">
        <text>D-glyceraldehyde + ATP = D-glyceraldehyde 3-phosphate + ADP + H(+)</text>
        <dbReference type="Rhea" id="RHEA:13941"/>
        <dbReference type="ChEBI" id="CHEBI:15378"/>
        <dbReference type="ChEBI" id="CHEBI:17378"/>
        <dbReference type="ChEBI" id="CHEBI:30616"/>
        <dbReference type="ChEBI" id="CHEBI:59776"/>
        <dbReference type="ChEBI" id="CHEBI:456216"/>
        <dbReference type="EC" id="2.7.1.28"/>
    </reaction>
</comment>
<dbReference type="InterPro" id="IPR004006">
    <property type="entry name" value="DhaK_dom"/>
</dbReference>
<dbReference type="EC" id="2.7.1.28" evidence="3"/>
<evidence type="ECO:0000256" key="9">
    <source>
        <dbReference type="ARBA" id="ARBA00022840"/>
    </source>
</evidence>
<keyword evidence="10" id="KW-0170">Cobalt</keyword>
<dbReference type="PANTHER" id="PTHR28629:SF4">
    <property type="entry name" value="TRIOKINASE_FMN CYCLASE"/>
    <property type="match status" value="1"/>
</dbReference>
<evidence type="ECO:0000256" key="2">
    <source>
        <dbReference type="ARBA" id="ARBA00012107"/>
    </source>
</evidence>
<dbReference type="GO" id="GO:0005829">
    <property type="term" value="C:cytosol"/>
    <property type="evidence" value="ECO:0007669"/>
    <property type="project" value="TreeGrafter"/>
</dbReference>
<evidence type="ECO:0000256" key="5">
    <source>
        <dbReference type="ARBA" id="ARBA00018932"/>
    </source>
</evidence>
<comment type="function">
    <text evidence="12">Catalyzes both the phosphorylation of dihydroxyacetone and of glyceraldehyde, and the splitting of ribonucleoside diphosphate-X compounds among which FAD is the best substrate. Represses IFIH1-mediated cellular antiviral response.</text>
</comment>
<dbReference type="KEGG" id="btab:109039875"/>
<reference evidence="19" key="1">
    <citation type="submission" date="2021-12" db="EMBL/GenBank/DDBJ databases">
        <authorList>
            <person name="King R."/>
        </authorList>
    </citation>
    <scope>NUCLEOTIDE SEQUENCE</scope>
</reference>
<evidence type="ECO:0000259" key="18">
    <source>
        <dbReference type="PROSITE" id="PS51481"/>
    </source>
</evidence>
<comment type="catalytic activity">
    <reaction evidence="16">
        <text>dihydroxyacetone + ATP = dihydroxyacetone phosphate + ADP + H(+)</text>
        <dbReference type="Rhea" id="RHEA:15773"/>
        <dbReference type="ChEBI" id="CHEBI:15378"/>
        <dbReference type="ChEBI" id="CHEBI:16016"/>
        <dbReference type="ChEBI" id="CHEBI:30616"/>
        <dbReference type="ChEBI" id="CHEBI:57642"/>
        <dbReference type="ChEBI" id="CHEBI:456216"/>
        <dbReference type="EC" id="2.7.1.29"/>
    </reaction>
</comment>
<keyword evidence="9" id="KW-0067">ATP-binding</keyword>
<dbReference type="FunFam" id="3.40.50.10440:FF:000001">
    <property type="entry name" value="Dihydroxyacetone kinase, DhaK subunit"/>
    <property type="match status" value="1"/>
</dbReference>
<evidence type="ECO:0000256" key="3">
    <source>
        <dbReference type="ARBA" id="ARBA00012110"/>
    </source>
</evidence>
<dbReference type="Proteomes" id="UP001152759">
    <property type="component" value="Chromosome 5"/>
</dbReference>
<dbReference type="InterPro" id="IPR050861">
    <property type="entry name" value="Dihydroxyacetone_Kinase"/>
</dbReference>
<comment type="catalytic activity">
    <reaction evidence="15">
        <text>FAD = riboflavin cyclic-4',5'-phosphate + AMP + H(+)</text>
        <dbReference type="Rhea" id="RHEA:13729"/>
        <dbReference type="ChEBI" id="CHEBI:15378"/>
        <dbReference type="ChEBI" id="CHEBI:57692"/>
        <dbReference type="ChEBI" id="CHEBI:76202"/>
        <dbReference type="ChEBI" id="CHEBI:456215"/>
        <dbReference type="EC" id="4.6.1.15"/>
    </reaction>
</comment>
<evidence type="ECO:0000256" key="7">
    <source>
        <dbReference type="ARBA" id="ARBA00022741"/>
    </source>
</evidence>